<organism evidence="6 7">
    <name type="scientific">Sphingobacterium siyangense</name>
    <dbReference type="NCBI Taxonomy" id="459529"/>
    <lineage>
        <taxon>Bacteria</taxon>
        <taxon>Pseudomonadati</taxon>
        <taxon>Bacteroidota</taxon>
        <taxon>Sphingobacteriia</taxon>
        <taxon>Sphingobacteriales</taxon>
        <taxon>Sphingobacteriaceae</taxon>
        <taxon>Sphingobacterium</taxon>
    </lineage>
</organism>
<dbReference type="Pfam" id="PF08281">
    <property type="entry name" value="Sigma70_r4_2"/>
    <property type="match status" value="1"/>
</dbReference>
<dbReference type="Gene3D" id="1.10.10.10">
    <property type="entry name" value="Winged helix-like DNA-binding domain superfamily/Winged helix DNA-binding domain"/>
    <property type="match status" value="1"/>
</dbReference>
<dbReference type="GO" id="GO:0006352">
    <property type="term" value="P:DNA-templated transcription initiation"/>
    <property type="evidence" value="ECO:0007669"/>
    <property type="project" value="InterPro"/>
</dbReference>
<accession>A0A420G9V0</accession>
<dbReference type="SUPFAM" id="SSF88659">
    <property type="entry name" value="Sigma3 and sigma4 domains of RNA polymerase sigma factors"/>
    <property type="match status" value="1"/>
</dbReference>
<evidence type="ECO:0000256" key="3">
    <source>
        <dbReference type="ARBA" id="ARBA00023082"/>
    </source>
</evidence>
<evidence type="ECO:0000313" key="6">
    <source>
        <dbReference type="EMBL" id="RKF41969.1"/>
    </source>
</evidence>
<dbReference type="InterPro" id="IPR013249">
    <property type="entry name" value="RNA_pol_sigma70_r4_t2"/>
</dbReference>
<proteinExistence type="inferred from homology"/>
<dbReference type="InterPro" id="IPR039425">
    <property type="entry name" value="RNA_pol_sigma-70-like"/>
</dbReference>
<reference evidence="6 7" key="1">
    <citation type="submission" date="2016-07" db="EMBL/GenBank/DDBJ databases">
        <title>Genome analysis of Sphingobacterium siyangense T12B17.</title>
        <authorList>
            <person name="Xu D."/>
            <person name="Su Y."/>
            <person name="Zheng S."/>
        </authorList>
    </citation>
    <scope>NUCLEOTIDE SEQUENCE [LARGE SCALE GENOMIC DNA]</scope>
    <source>
        <strain evidence="6 7">T12B17</strain>
    </source>
</reference>
<dbReference type="Gene3D" id="1.10.1740.10">
    <property type="match status" value="1"/>
</dbReference>
<evidence type="ECO:0000259" key="5">
    <source>
        <dbReference type="Pfam" id="PF08281"/>
    </source>
</evidence>
<dbReference type="RefSeq" id="WP_120332374.1">
    <property type="nucleotide sequence ID" value="NZ_MCAQ01000001.1"/>
</dbReference>
<dbReference type="EMBL" id="MCAQ01000001">
    <property type="protein sequence ID" value="RKF41969.1"/>
    <property type="molecule type" value="Genomic_DNA"/>
</dbReference>
<keyword evidence="2" id="KW-0805">Transcription regulation</keyword>
<dbReference type="PANTHER" id="PTHR43133:SF46">
    <property type="entry name" value="RNA POLYMERASE SIGMA-70 FACTOR ECF SUBFAMILY"/>
    <property type="match status" value="1"/>
</dbReference>
<keyword evidence="4" id="KW-0804">Transcription</keyword>
<dbReference type="InterPro" id="IPR013324">
    <property type="entry name" value="RNA_pol_sigma_r3/r4-like"/>
</dbReference>
<gene>
    <name evidence="6" type="ORF">BCY89_00185</name>
</gene>
<dbReference type="AlphaFoldDB" id="A0A420G9V0"/>
<keyword evidence="7" id="KW-1185">Reference proteome</keyword>
<dbReference type="NCBIfam" id="TIGR02937">
    <property type="entry name" value="sigma70-ECF"/>
    <property type="match status" value="1"/>
</dbReference>
<dbReference type="GO" id="GO:0016987">
    <property type="term" value="F:sigma factor activity"/>
    <property type="evidence" value="ECO:0007669"/>
    <property type="project" value="UniProtKB-KW"/>
</dbReference>
<dbReference type="PANTHER" id="PTHR43133">
    <property type="entry name" value="RNA POLYMERASE ECF-TYPE SIGMA FACTO"/>
    <property type="match status" value="1"/>
</dbReference>
<comment type="similarity">
    <text evidence="1">Belongs to the sigma-70 factor family. ECF subfamily.</text>
</comment>
<keyword evidence="3" id="KW-0731">Sigma factor</keyword>
<feature type="domain" description="RNA polymerase sigma factor 70 region 4 type 2" evidence="5">
    <location>
        <begin position="116"/>
        <end position="163"/>
    </location>
</feature>
<evidence type="ECO:0000256" key="1">
    <source>
        <dbReference type="ARBA" id="ARBA00010641"/>
    </source>
</evidence>
<dbReference type="CDD" id="cd06171">
    <property type="entry name" value="Sigma70_r4"/>
    <property type="match status" value="1"/>
</dbReference>
<dbReference type="InterPro" id="IPR036388">
    <property type="entry name" value="WH-like_DNA-bd_sf"/>
</dbReference>
<dbReference type="InterPro" id="IPR013325">
    <property type="entry name" value="RNA_pol_sigma_r2"/>
</dbReference>
<evidence type="ECO:0000256" key="4">
    <source>
        <dbReference type="ARBA" id="ARBA00023163"/>
    </source>
</evidence>
<dbReference type="SUPFAM" id="SSF88946">
    <property type="entry name" value="Sigma2 domain of RNA polymerase sigma factors"/>
    <property type="match status" value="1"/>
</dbReference>
<evidence type="ECO:0000256" key="2">
    <source>
        <dbReference type="ARBA" id="ARBA00023015"/>
    </source>
</evidence>
<protein>
    <recommendedName>
        <fullName evidence="5">RNA polymerase sigma factor 70 region 4 type 2 domain-containing protein</fullName>
    </recommendedName>
</protein>
<sequence>MQANVLHALSNGDHDVFSEIFEANWEKVFHYFLRKTKDIEESKDLTQQVFVKLWHYREQISFTYSLDEQLFKKARQLFIDWLRKEAIRRAAISNEDNLAQVADPATDSNKLELKHDLKQIVSALPPRRRLIFELKYIHGYSYQEIADQLHISVKTVDNQLSKANAQLRKKLLSAIVFAISVQMIYAS</sequence>
<name>A0A420G9V0_9SPHI</name>
<comment type="caution">
    <text evidence="6">The sequence shown here is derived from an EMBL/GenBank/DDBJ whole genome shotgun (WGS) entry which is preliminary data.</text>
</comment>
<dbReference type="InterPro" id="IPR014284">
    <property type="entry name" value="RNA_pol_sigma-70_dom"/>
</dbReference>
<evidence type="ECO:0000313" key="7">
    <source>
        <dbReference type="Proteomes" id="UP000286402"/>
    </source>
</evidence>
<dbReference type="Proteomes" id="UP000286402">
    <property type="component" value="Unassembled WGS sequence"/>
</dbReference>
<dbReference type="GO" id="GO:0003677">
    <property type="term" value="F:DNA binding"/>
    <property type="evidence" value="ECO:0007669"/>
    <property type="project" value="InterPro"/>
</dbReference>